<evidence type="ECO:0000259" key="8">
    <source>
        <dbReference type="PROSITE" id="PS50975"/>
    </source>
</evidence>
<comment type="caution">
    <text evidence="6">Lacks conserved residue(s) required for the propagation of feature annotation.</text>
</comment>
<dbReference type="GO" id="GO:0006189">
    <property type="term" value="P:'de novo' IMP biosynthetic process"/>
    <property type="evidence" value="ECO:0007669"/>
    <property type="project" value="UniProtKB-UniRule"/>
</dbReference>
<protein>
    <recommendedName>
        <fullName evidence="6 7">N5-carboxyaminoimidazole ribonucleotide synthase</fullName>
        <shortName evidence="6 7">N5-CAIR synthase</shortName>
        <ecNumber evidence="6 7">6.3.4.18</ecNumber>
    </recommendedName>
    <alternativeName>
        <fullName evidence="6 7">5-(carboxyamino)imidazole ribonucleotide synthetase</fullName>
    </alternativeName>
</protein>
<evidence type="ECO:0000256" key="3">
    <source>
        <dbReference type="ARBA" id="ARBA00022793"/>
    </source>
</evidence>
<evidence type="ECO:0000256" key="5">
    <source>
        <dbReference type="ARBA" id="ARBA00023239"/>
    </source>
</evidence>
<accession>A0A1T5JRV9</accession>
<dbReference type="PANTHER" id="PTHR11609">
    <property type="entry name" value="PURINE BIOSYNTHESIS PROTEIN 6/7, PUR6/7"/>
    <property type="match status" value="1"/>
</dbReference>
<keyword evidence="1 6" id="KW-0547">Nucleotide-binding</keyword>
<comment type="subunit">
    <text evidence="6 7">Homodimer.</text>
</comment>
<dbReference type="RefSeq" id="WP_139380260.1">
    <property type="nucleotide sequence ID" value="NZ_FUZT01000003.1"/>
</dbReference>
<evidence type="ECO:0000313" key="10">
    <source>
        <dbReference type="Proteomes" id="UP000190285"/>
    </source>
</evidence>
<dbReference type="Pfam" id="PF22660">
    <property type="entry name" value="RS_preATP-grasp-like"/>
    <property type="match status" value="1"/>
</dbReference>
<dbReference type="InterPro" id="IPR011054">
    <property type="entry name" value="Rudment_hybrid_motif"/>
</dbReference>
<dbReference type="FunFam" id="3.30.470.20:FF:000037">
    <property type="entry name" value="Phosphoribosylaminoimidazole carboxylase, chloroplastic"/>
    <property type="match status" value="1"/>
</dbReference>
<dbReference type="InterPro" id="IPR040686">
    <property type="entry name" value="PurK_C"/>
</dbReference>
<dbReference type="GO" id="GO:0005524">
    <property type="term" value="F:ATP binding"/>
    <property type="evidence" value="ECO:0007669"/>
    <property type="project" value="UniProtKB-UniRule"/>
</dbReference>
<feature type="domain" description="ATP-grasp" evidence="8">
    <location>
        <begin position="110"/>
        <end position="291"/>
    </location>
</feature>
<evidence type="ECO:0000256" key="2">
    <source>
        <dbReference type="ARBA" id="ARBA00022755"/>
    </source>
</evidence>
<comment type="catalytic activity">
    <reaction evidence="6 7">
        <text>5-amino-1-(5-phospho-beta-D-ribosyl)imidazole + hydrogencarbonate + ATP = 5-carboxyamino-1-(5-phospho-D-ribosyl)imidazole + ADP + phosphate + 2 H(+)</text>
        <dbReference type="Rhea" id="RHEA:19317"/>
        <dbReference type="ChEBI" id="CHEBI:15378"/>
        <dbReference type="ChEBI" id="CHEBI:17544"/>
        <dbReference type="ChEBI" id="CHEBI:30616"/>
        <dbReference type="ChEBI" id="CHEBI:43474"/>
        <dbReference type="ChEBI" id="CHEBI:58730"/>
        <dbReference type="ChEBI" id="CHEBI:137981"/>
        <dbReference type="ChEBI" id="CHEBI:456216"/>
        <dbReference type="EC" id="6.3.4.18"/>
    </reaction>
</comment>
<dbReference type="InterPro" id="IPR016185">
    <property type="entry name" value="PreATP-grasp_dom_sf"/>
</dbReference>
<dbReference type="GO" id="GO:0004638">
    <property type="term" value="F:phosphoribosylaminoimidazole carboxylase activity"/>
    <property type="evidence" value="ECO:0007669"/>
    <property type="project" value="InterPro"/>
</dbReference>
<keyword evidence="10" id="KW-1185">Reference proteome</keyword>
<dbReference type="InterPro" id="IPR013815">
    <property type="entry name" value="ATP_grasp_subdomain_1"/>
</dbReference>
<comment type="function">
    <text evidence="7">Catalyzes the ATP-dependent conversion of 5-aminoimidazole ribonucleotide (AIR) and HCO(3)- to N5-carboxyaminoimidazole ribonucleotide (N5-CAIR).</text>
</comment>
<dbReference type="HAMAP" id="MF_01928">
    <property type="entry name" value="PurK"/>
    <property type="match status" value="1"/>
</dbReference>
<sequence>MKGFIDLKIGIIGGGQLGKMIAQEAKKMGLFVIILDPTPDSPASEIANKQIVSHFNDKGKIEELINQCDITTFEIEHINTEILKKLENRGKEIYPASRVLEIIKDKSKQKEFLDEFNIPTSNWKKVDHNALDDEIPAFPVVQKACRGGYDGRGVYVIKNKENIENRLKTESFLEEYIDFEKELAIMVARNKQGEIKCYPLVEMEFDEEKNICDMIIAPARVDESIYEEASKIAVKCVENLNGVGVFGIEMFLTKDKRILVNEIAPRVHNSGHYTIEGCVTSQFEQHLRCIMGLPLGSTELIIPTVVINILGEKNHCGTADYIGVEETLSIPGVSIHIYGKKEIMPYRKMGHVTIVDKEIDKAIEKAYKVKKTLKAVSKEAKHEE</sequence>
<comment type="similarity">
    <text evidence="6 7">Belongs to the PurK/PurT family.</text>
</comment>
<dbReference type="PANTHER" id="PTHR11609:SF5">
    <property type="entry name" value="PHOSPHORIBOSYLAMINOIMIDAZOLE CARBOXYLASE"/>
    <property type="match status" value="1"/>
</dbReference>
<evidence type="ECO:0000256" key="1">
    <source>
        <dbReference type="ARBA" id="ARBA00022741"/>
    </source>
</evidence>
<dbReference type="EC" id="6.3.4.18" evidence="6 7"/>
<feature type="binding site" evidence="6">
    <location>
        <begin position="174"/>
        <end position="177"/>
    </location>
    <ligand>
        <name>ATP</name>
        <dbReference type="ChEBI" id="CHEBI:30616"/>
    </ligand>
</feature>
<gene>
    <name evidence="6 7" type="primary">purK</name>
    <name evidence="9" type="ORF">SAMN02194393_01274</name>
</gene>
<dbReference type="EMBL" id="FUZT01000003">
    <property type="protein sequence ID" value="SKC54055.1"/>
    <property type="molecule type" value="Genomic_DNA"/>
</dbReference>
<dbReference type="Gene3D" id="3.30.1490.20">
    <property type="entry name" value="ATP-grasp fold, A domain"/>
    <property type="match status" value="1"/>
</dbReference>
<dbReference type="InterPro" id="IPR054350">
    <property type="entry name" value="PurT/PurK_preATP-grasp"/>
</dbReference>
<dbReference type="GO" id="GO:0046872">
    <property type="term" value="F:metal ion binding"/>
    <property type="evidence" value="ECO:0007669"/>
    <property type="project" value="InterPro"/>
</dbReference>
<dbReference type="Pfam" id="PF02222">
    <property type="entry name" value="ATP-grasp"/>
    <property type="match status" value="1"/>
</dbReference>
<keyword evidence="5" id="KW-0456">Lyase</keyword>
<evidence type="ECO:0000256" key="6">
    <source>
        <dbReference type="HAMAP-Rule" id="MF_01928"/>
    </source>
</evidence>
<proteinExistence type="inferred from homology"/>
<dbReference type="Gene3D" id="3.30.470.20">
    <property type="entry name" value="ATP-grasp fold, B domain"/>
    <property type="match status" value="1"/>
</dbReference>
<keyword evidence="4 6" id="KW-0067">ATP-binding</keyword>
<dbReference type="NCBIfam" id="TIGR01161">
    <property type="entry name" value="purK"/>
    <property type="match status" value="1"/>
</dbReference>
<comment type="function">
    <text evidence="6">Catalyzes the ATP-dependent conversion of 5-aminoimidazole ribonucleotide (AIR) and HCO(3)(-) to N5-carboxyaminoimidazole ribonucleotide (N5-CAIR).</text>
</comment>
<comment type="pathway">
    <text evidence="6 7">Purine metabolism; IMP biosynthesis via de novo pathway; 5-amino-1-(5-phospho-D-ribosyl)imidazole-4-carboxylate from 5-amino-1-(5-phospho-D-ribosyl)imidazole (N5-CAIR route): step 1/2.</text>
</comment>
<feature type="binding site" evidence="6">
    <location>
        <position position="106"/>
    </location>
    <ligand>
        <name>ATP</name>
        <dbReference type="ChEBI" id="CHEBI:30616"/>
    </ligand>
</feature>
<feature type="binding site" evidence="6">
    <location>
        <position position="182"/>
    </location>
    <ligand>
        <name>ATP</name>
        <dbReference type="ChEBI" id="CHEBI:30616"/>
    </ligand>
</feature>
<dbReference type="SUPFAM" id="SSF52440">
    <property type="entry name" value="PreATP-grasp domain"/>
    <property type="match status" value="1"/>
</dbReference>
<dbReference type="Proteomes" id="UP000190285">
    <property type="component" value="Unassembled WGS sequence"/>
</dbReference>
<dbReference type="SUPFAM" id="SSF56059">
    <property type="entry name" value="Glutathione synthetase ATP-binding domain-like"/>
    <property type="match status" value="1"/>
</dbReference>
<feature type="binding site" evidence="6">
    <location>
        <position position="143"/>
    </location>
    <ligand>
        <name>ATP</name>
        <dbReference type="ChEBI" id="CHEBI:30616"/>
    </ligand>
</feature>
<dbReference type="GO" id="GO:0005829">
    <property type="term" value="C:cytosol"/>
    <property type="evidence" value="ECO:0007669"/>
    <property type="project" value="TreeGrafter"/>
</dbReference>
<dbReference type="STRING" id="36842.SAMN02194393_01274"/>
<keyword evidence="2 6" id="KW-0658">Purine biosynthesis</keyword>
<name>A0A1T5JRV9_9FIRM</name>
<feature type="binding site" evidence="6">
    <location>
        <begin position="261"/>
        <end position="262"/>
    </location>
    <ligand>
        <name>ATP</name>
        <dbReference type="ChEBI" id="CHEBI:30616"/>
    </ligand>
</feature>
<dbReference type="InterPro" id="IPR005875">
    <property type="entry name" value="PurK"/>
</dbReference>
<dbReference type="PROSITE" id="PS50975">
    <property type="entry name" value="ATP_GRASP"/>
    <property type="match status" value="1"/>
</dbReference>
<keyword evidence="3" id="KW-0210">Decarboxylase</keyword>
<keyword evidence="6 7" id="KW-0436">Ligase</keyword>
<dbReference type="AlphaFoldDB" id="A0A1T5JRV9"/>
<evidence type="ECO:0000256" key="7">
    <source>
        <dbReference type="RuleBase" id="RU361200"/>
    </source>
</evidence>
<dbReference type="Pfam" id="PF17769">
    <property type="entry name" value="PurK_C"/>
    <property type="match status" value="1"/>
</dbReference>
<evidence type="ECO:0000313" key="9">
    <source>
        <dbReference type="EMBL" id="SKC54055.1"/>
    </source>
</evidence>
<evidence type="ECO:0000256" key="4">
    <source>
        <dbReference type="ARBA" id="ARBA00022840"/>
    </source>
</evidence>
<dbReference type="SUPFAM" id="SSF51246">
    <property type="entry name" value="Rudiment single hybrid motif"/>
    <property type="match status" value="1"/>
</dbReference>
<dbReference type="NCBIfam" id="NF004679">
    <property type="entry name" value="PRK06019.1-5"/>
    <property type="match status" value="1"/>
</dbReference>
<organism evidence="9 10">
    <name type="scientific">Maledivibacter halophilus</name>
    <dbReference type="NCBI Taxonomy" id="36842"/>
    <lineage>
        <taxon>Bacteria</taxon>
        <taxon>Bacillati</taxon>
        <taxon>Bacillota</taxon>
        <taxon>Clostridia</taxon>
        <taxon>Peptostreptococcales</taxon>
        <taxon>Caminicellaceae</taxon>
        <taxon>Maledivibacter</taxon>
    </lineage>
</organism>
<dbReference type="Gene3D" id="3.40.50.20">
    <property type="match status" value="1"/>
</dbReference>
<dbReference type="OrthoDB" id="9804625at2"/>
<reference evidence="9 10" key="1">
    <citation type="submission" date="2017-02" db="EMBL/GenBank/DDBJ databases">
        <authorList>
            <person name="Peterson S.W."/>
        </authorList>
    </citation>
    <scope>NUCLEOTIDE SEQUENCE [LARGE SCALE GENOMIC DNA]</scope>
    <source>
        <strain evidence="9 10">M1</strain>
    </source>
</reference>
<dbReference type="UniPathway" id="UPA00074">
    <property type="reaction ID" value="UER00942"/>
</dbReference>
<dbReference type="InterPro" id="IPR011761">
    <property type="entry name" value="ATP-grasp"/>
</dbReference>
<dbReference type="InterPro" id="IPR003135">
    <property type="entry name" value="ATP-grasp_carboxylate-amine"/>
</dbReference>
<dbReference type="GO" id="GO:0034028">
    <property type="term" value="F:5-(carboxyamino)imidazole ribonucleotide synthase activity"/>
    <property type="evidence" value="ECO:0007669"/>
    <property type="project" value="UniProtKB-UniRule"/>
</dbReference>